<reference evidence="4 5" key="1">
    <citation type="submission" date="2023-07" db="EMBL/GenBank/DDBJ databases">
        <authorList>
            <person name="Lian W.-H."/>
        </authorList>
    </citation>
    <scope>NUCLEOTIDE SEQUENCE [LARGE SCALE GENOMIC DNA]</scope>
    <source>
        <strain evidence="4 5">SYSU DXS3180</strain>
    </source>
</reference>
<evidence type="ECO:0000313" key="5">
    <source>
        <dbReference type="Proteomes" id="UP001560573"/>
    </source>
</evidence>
<dbReference type="SMART" id="SM00448">
    <property type="entry name" value="REC"/>
    <property type="match status" value="1"/>
</dbReference>
<feature type="modified residue" description="4-aspartylphosphate" evidence="2">
    <location>
        <position position="60"/>
    </location>
</feature>
<dbReference type="Proteomes" id="UP001560573">
    <property type="component" value="Unassembled WGS sequence"/>
</dbReference>
<dbReference type="InterPro" id="IPR011006">
    <property type="entry name" value="CheY-like_superfamily"/>
</dbReference>
<evidence type="ECO:0000256" key="1">
    <source>
        <dbReference type="ARBA" id="ARBA00022553"/>
    </source>
</evidence>
<proteinExistence type="predicted"/>
<gene>
    <name evidence="4" type="ORF">QTN47_06130</name>
</gene>
<dbReference type="Pfam" id="PF00072">
    <property type="entry name" value="Response_reg"/>
    <property type="match status" value="1"/>
</dbReference>
<dbReference type="PANTHER" id="PTHR44591">
    <property type="entry name" value="STRESS RESPONSE REGULATOR PROTEIN 1"/>
    <property type="match status" value="1"/>
</dbReference>
<dbReference type="PROSITE" id="PS50110">
    <property type="entry name" value="RESPONSE_REGULATORY"/>
    <property type="match status" value="1"/>
</dbReference>
<dbReference type="InterPro" id="IPR050595">
    <property type="entry name" value="Bact_response_regulator"/>
</dbReference>
<protein>
    <submittedName>
        <fullName evidence="4">Response regulator</fullName>
    </submittedName>
</protein>
<keyword evidence="1 2" id="KW-0597">Phosphoprotein</keyword>
<dbReference type="InterPro" id="IPR001789">
    <property type="entry name" value="Sig_transdc_resp-reg_receiver"/>
</dbReference>
<evidence type="ECO:0000259" key="3">
    <source>
        <dbReference type="PROSITE" id="PS50110"/>
    </source>
</evidence>
<dbReference type="CDD" id="cd00156">
    <property type="entry name" value="REC"/>
    <property type="match status" value="1"/>
</dbReference>
<evidence type="ECO:0000313" key="4">
    <source>
        <dbReference type="EMBL" id="MEX6687062.1"/>
    </source>
</evidence>
<dbReference type="EMBL" id="JAULBC010000002">
    <property type="protein sequence ID" value="MEX6687062.1"/>
    <property type="molecule type" value="Genomic_DNA"/>
</dbReference>
<evidence type="ECO:0000256" key="2">
    <source>
        <dbReference type="PROSITE-ProRule" id="PRU00169"/>
    </source>
</evidence>
<organism evidence="4 5">
    <name type="scientific">Danxiaibacter flavus</name>
    <dbReference type="NCBI Taxonomy" id="3049108"/>
    <lineage>
        <taxon>Bacteria</taxon>
        <taxon>Pseudomonadati</taxon>
        <taxon>Bacteroidota</taxon>
        <taxon>Chitinophagia</taxon>
        <taxon>Chitinophagales</taxon>
        <taxon>Chitinophagaceae</taxon>
        <taxon>Danxiaibacter</taxon>
    </lineage>
</organism>
<comment type="caution">
    <text evidence="4">The sequence shown here is derived from an EMBL/GenBank/DDBJ whole genome shotgun (WGS) entry which is preliminary data.</text>
</comment>
<dbReference type="RefSeq" id="WP_369328466.1">
    <property type="nucleotide sequence ID" value="NZ_JAULBC010000002.1"/>
</dbReference>
<sequence>MIHEGTNPIPNILVIDDDEIMQNVIEKVLLREGYNVEVAKNGKEGLSKLELKRYNLVITDIMMPYANGFEIVSKLKQHPNTKDASVVVISTITHESSILDSYKMGVDEYIRKPIMVSEFVLRIKKLLSKQATA</sequence>
<accession>A0ABV3ZB40</accession>
<feature type="domain" description="Response regulatory" evidence="3">
    <location>
        <begin position="11"/>
        <end position="127"/>
    </location>
</feature>
<keyword evidence="5" id="KW-1185">Reference proteome</keyword>
<dbReference type="Gene3D" id="3.40.50.2300">
    <property type="match status" value="1"/>
</dbReference>
<dbReference type="SUPFAM" id="SSF52172">
    <property type="entry name" value="CheY-like"/>
    <property type="match status" value="1"/>
</dbReference>
<dbReference type="PANTHER" id="PTHR44591:SF3">
    <property type="entry name" value="RESPONSE REGULATORY DOMAIN-CONTAINING PROTEIN"/>
    <property type="match status" value="1"/>
</dbReference>
<name>A0ABV3ZB40_9BACT</name>